<evidence type="ECO:0000313" key="3">
    <source>
        <dbReference type="Proteomes" id="UP001497472"/>
    </source>
</evidence>
<comment type="caution">
    <text evidence="2">The sequence shown here is derived from an EMBL/GenBank/DDBJ whole genome shotgun (WGS) entry which is preliminary data.</text>
</comment>
<gene>
    <name evidence="2" type="ORF">LNINA_LOCUS1143</name>
</gene>
<dbReference type="EMBL" id="CAVLEF010000002">
    <property type="protein sequence ID" value="CAK1541132.1"/>
    <property type="molecule type" value="Genomic_DNA"/>
</dbReference>
<accession>A0AAV1IZG1</accession>
<feature type="region of interest" description="Disordered" evidence="1">
    <location>
        <begin position="33"/>
        <end position="56"/>
    </location>
</feature>
<reference evidence="2 3" key="1">
    <citation type="submission" date="2023-11" db="EMBL/GenBank/DDBJ databases">
        <authorList>
            <person name="Okamura Y."/>
        </authorList>
    </citation>
    <scope>NUCLEOTIDE SEQUENCE [LARGE SCALE GENOMIC DNA]</scope>
</reference>
<dbReference type="AlphaFoldDB" id="A0AAV1IZG1"/>
<name>A0AAV1IZG1_9NEOP</name>
<sequence length="135" mass="15346">MNPLKHSDVYKKFSNQILLPRPDTPHVALNFNSNESAKEEQGGTSISIERSTDGNNILNTTTEKTTAQTIQLQGDEITNNAVLNLFEGSLVNDSITKIAPKSYKKKHYHLFIDKERDFNKFNEIYDQDADTIIMK</sequence>
<protein>
    <submittedName>
        <fullName evidence="2">Uncharacterized protein</fullName>
    </submittedName>
</protein>
<evidence type="ECO:0000313" key="2">
    <source>
        <dbReference type="EMBL" id="CAK1541132.1"/>
    </source>
</evidence>
<feature type="compositionally biased region" description="Polar residues" evidence="1">
    <location>
        <begin position="42"/>
        <end position="56"/>
    </location>
</feature>
<organism evidence="2 3">
    <name type="scientific">Leptosia nina</name>
    <dbReference type="NCBI Taxonomy" id="320188"/>
    <lineage>
        <taxon>Eukaryota</taxon>
        <taxon>Metazoa</taxon>
        <taxon>Ecdysozoa</taxon>
        <taxon>Arthropoda</taxon>
        <taxon>Hexapoda</taxon>
        <taxon>Insecta</taxon>
        <taxon>Pterygota</taxon>
        <taxon>Neoptera</taxon>
        <taxon>Endopterygota</taxon>
        <taxon>Lepidoptera</taxon>
        <taxon>Glossata</taxon>
        <taxon>Ditrysia</taxon>
        <taxon>Papilionoidea</taxon>
        <taxon>Pieridae</taxon>
        <taxon>Pierinae</taxon>
        <taxon>Leptosia</taxon>
    </lineage>
</organism>
<proteinExistence type="predicted"/>
<dbReference type="Proteomes" id="UP001497472">
    <property type="component" value="Unassembled WGS sequence"/>
</dbReference>
<keyword evidence="3" id="KW-1185">Reference proteome</keyword>
<evidence type="ECO:0000256" key="1">
    <source>
        <dbReference type="SAM" id="MobiDB-lite"/>
    </source>
</evidence>